<gene>
    <name evidence="1" type="ORF">CTRU02_210559</name>
</gene>
<name>A0ACC3YPB7_COLTU</name>
<dbReference type="Proteomes" id="UP000805649">
    <property type="component" value="Unassembled WGS sequence"/>
</dbReference>
<keyword evidence="2" id="KW-1185">Reference proteome</keyword>
<evidence type="ECO:0000313" key="1">
    <source>
        <dbReference type="EMBL" id="KAL0933760.1"/>
    </source>
</evidence>
<proteinExistence type="predicted"/>
<comment type="caution">
    <text evidence="1">The sequence shown here is derived from an EMBL/GenBank/DDBJ whole genome shotgun (WGS) entry which is preliminary data.</text>
</comment>
<sequence>MFEFHDFKSIQVYIVCIFLYVLATIATAVWTYQGPAADSKYIQARVFRTSDRVAVNQLYSGLALSALLAPAGMLVQRITHRFRQLRLSALTAQSALVDVFSGVIGPTTTHNVTFRANPTYNGVVFYHWGLRLRGCTRRRAILEQPPYPQWR</sequence>
<dbReference type="EMBL" id="VUJX02000007">
    <property type="protein sequence ID" value="KAL0933760.1"/>
    <property type="molecule type" value="Genomic_DNA"/>
</dbReference>
<accession>A0ACC3YPB7</accession>
<organism evidence="1 2">
    <name type="scientific">Colletotrichum truncatum</name>
    <name type="common">Anthracnose fungus</name>
    <name type="synonym">Colletotrichum capsici</name>
    <dbReference type="NCBI Taxonomy" id="5467"/>
    <lineage>
        <taxon>Eukaryota</taxon>
        <taxon>Fungi</taxon>
        <taxon>Dikarya</taxon>
        <taxon>Ascomycota</taxon>
        <taxon>Pezizomycotina</taxon>
        <taxon>Sordariomycetes</taxon>
        <taxon>Hypocreomycetidae</taxon>
        <taxon>Glomerellales</taxon>
        <taxon>Glomerellaceae</taxon>
        <taxon>Colletotrichum</taxon>
        <taxon>Colletotrichum truncatum species complex</taxon>
    </lineage>
</organism>
<reference evidence="1 2" key="1">
    <citation type="journal article" date="2020" name="Phytopathology">
        <title>Genome Sequence Resources of Colletotrichum truncatum, C. plurivorum, C. musicola, and C. sojae: Four Species Pathogenic to Soybean (Glycine max).</title>
        <authorList>
            <person name="Rogerio F."/>
            <person name="Boufleur T.R."/>
            <person name="Ciampi-Guillardi M."/>
            <person name="Sukno S.A."/>
            <person name="Thon M.R."/>
            <person name="Massola Junior N.S."/>
            <person name="Baroncelli R."/>
        </authorList>
    </citation>
    <scope>NUCLEOTIDE SEQUENCE [LARGE SCALE GENOMIC DNA]</scope>
    <source>
        <strain evidence="1 2">CMES1059</strain>
    </source>
</reference>
<protein>
    <submittedName>
        <fullName evidence="1">Uncharacterized protein</fullName>
    </submittedName>
</protein>
<evidence type="ECO:0000313" key="2">
    <source>
        <dbReference type="Proteomes" id="UP000805649"/>
    </source>
</evidence>